<dbReference type="Proteomes" id="UP000295554">
    <property type="component" value="Unassembled WGS sequence"/>
</dbReference>
<feature type="compositionally biased region" description="Acidic residues" evidence="1">
    <location>
        <begin position="111"/>
        <end position="120"/>
    </location>
</feature>
<dbReference type="AlphaFoldDB" id="A0A4R5LQE3"/>
<dbReference type="EMBL" id="SMSE01000003">
    <property type="protein sequence ID" value="TDG12782.1"/>
    <property type="molecule type" value="Genomic_DNA"/>
</dbReference>
<feature type="region of interest" description="Disordered" evidence="1">
    <location>
        <begin position="24"/>
        <end position="46"/>
    </location>
</feature>
<accession>A0A4R5LQE3</accession>
<comment type="caution">
    <text evidence="2">The sequence shown here is derived from an EMBL/GenBank/DDBJ whole genome shotgun (WGS) entry which is preliminary data.</text>
</comment>
<feature type="compositionally biased region" description="Polar residues" evidence="1">
    <location>
        <begin position="100"/>
        <end position="110"/>
    </location>
</feature>
<keyword evidence="3" id="KW-1185">Reference proteome</keyword>
<protein>
    <submittedName>
        <fullName evidence="2">Uncharacterized protein</fullName>
    </submittedName>
</protein>
<organism evidence="2 3">
    <name type="scientific">Seongchinamella unica</name>
    <dbReference type="NCBI Taxonomy" id="2547392"/>
    <lineage>
        <taxon>Bacteria</taxon>
        <taxon>Pseudomonadati</taxon>
        <taxon>Pseudomonadota</taxon>
        <taxon>Gammaproteobacteria</taxon>
        <taxon>Cellvibrionales</taxon>
        <taxon>Halieaceae</taxon>
        <taxon>Seongchinamella</taxon>
    </lineage>
</organism>
<dbReference type="RefSeq" id="WP_133213896.1">
    <property type="nucleotide sequence ID" value="NZ_SMSE01000003.1"/>
</dbReference>
<evidence type="ECO:0000313" key="3">
    <source>
        <dbReference type="Proteomes" id="UP000295554"/>
    </source>
</evidence>
<dbReference type="OrthoDB" id="9834395at2"/>
<name>A0A4R5LQE3_9GAMM</name>
<evidence type="ECO:0000313" key="2">
    <source>
        <dbReference type="EMBL" id="TDG12782.1"/>
    </source>
</evidence>
<reference evidence="2 3" key="1">
    <citation type="submission" date="2019-03" db="EMBL/GenBank/DDBJ databases">
        <title>Seongchinamella monodicae gen. nov., sp. nov., a novel member of the Gammaproteobacteria isolated from a tidal mudflat of beach.</title>
        <authorList>
            <person name="Yang H.G."/>
            <person name="Kang J.W."/>
            <person name="Lee S.D."/>
        </authorList>
    </citation>
    <scope>NUCLEOTIDE SEQUENCE [LARGE SCALE GENOMIC DNA]</scope>
    <source>
        <strain evidence="2 3">GH4-78</strain>
    </source>
</reference>
<evidence type="ECO:0000256" key="1">
    <source>
        <dbReference type="SAM" id="MobiDB-lite"/>
    </source>
</evidence>
<gene>
    <name evidence="2" type="ORF">E2F43_14550</name>
</gene>
<sequence length="150" mass="16053">MDNNKAVLNVKIDEITVVDGKATGSYSQTNASNSGSGKTPPSVDGQGNVTVYEDTNVTFELEVEGYTFPADGTAVIRLQDDAGNWQDLVPGDSFLTFTIGSNQPTNNNTELELEDDDSDGTSEGVTHPYNLYVTSAGTTYTLDPNFVNKN</sequence>
<feature type="region of interest" description="Disordered" evidence="1">
    <location>
        <begin position="100"/>
        <end position="128"/>
    </location>
</feature>
<proteinExistence type="predicted"/>